<accession>A0A091UZH2</accession>
<feature type="non-terminal residue" evidence="2">
    <location>
        <position position="1"/>
    </location>
</feature>
<keyword evidence="3" id="KW-1185">Reference proteome</keyword>
<dbReference type="eggNOG" id="ENOG502QVDY">
    <property type="taxonomic scope" value="Eukaryota"/>
</dbReference>
<dbReference type="AlphaFoldDB" id="A0A091UZH2"/>
<feature type="non-terminal residue" evidence="2">
    <location>
        <position position="1218"/>
    </location>
</feature>
<evidence type="ECO:0000313" key="2">
    <source>
        <dbReference type="EMBL" id="KFQ96091.1"/>
    </source>
</evidence>
<feature type="region of interest" description="Disordered" evidence="1">
    <location>
        <begin position="1118"/>
        <end position="1142"/>
    </location>
</feature>
<dbReference type="Proteomes" id="UP000053283">
    <property type="component" value="Unassembled WGS sequence"/>
</dbReference>
<feature type="compositionally biased region" description="Polar residues" evidence="1">
    <location>
        <begin position="1126"/>
        <end position="1139"/>
    </location>
</feature>
<dbReference type="PANTHER" id="PTHR33487:SF1">
    <property type="entry name" value="CILIA- AND FLAGELLA-ASSOCIATED PROTEIN 54"/>
    <property type="match status" value="1"/>
</dbReference>
<dbReference type="STRING" id="128390.A0A091UZH2"/>
<reference evidence="2 3" key="1">
    <citation type="submission" date="2014-04" db="EMBL/GenBank/DDBJ databases">
        <title>Genome evolution of avian class.</title>
        <authorList>
            <person name="Zhang G."/>
            <person name="Li C."/>
        </authorList>
    </citation>
    <scope>NUCLEOTIDE SEQUENCE [LARGE SCALE GENOMIC DNA]</scope>
    <source>
        <strain evidence="2">BGI_Y956</strain>
    </source>
</reference>
<organism evidence="2 3">
    <name type="scientific">Nipponia nippon</name>
    <name type="common">Crested ibis</name>
    <name type="synonym">Ibis nippon</name>
    <dbReference type="NCBI Taxonomy" id="128390"/>
    <lineage>
        <taxon>Eukaryota</taxon>
        <taxon>Metazoa</taxon>
        <taxon>Chordata</taxon>
        <taxon>Craniata</taxon>
        <taxon>Vertebrata</taxon>
        <taxon>Euteleostomi</taxon>
        <taxon>Archelosauria</taxon>
        <taxon>Archosauria</taxon>
        <taxon>Dinosauria</taxon>
        <taxon>Saurischia</taxon>
        <taxon>Theropoda</taxon>
        <taxon>Coelurosauria</taxon>
        <taxon>Aves</taxon>
        <taxon>Neognathae</taxon>
        <taxon>Neoaves</taxon>
        <taxon>Aequornithes</taxon>
        <taxon>Pelecaniformes</taxon>
        <taxon>Threskiornithidae</taxon>
        <taxon>Nipponia</taxon>
    </lineage>
</organism>
<dbReference type="EMBL" id="KL410330">
    <property type="protein sequence ID" value="KFQ96091.1"/>
    <property type="molecule type" value="Genomic_DNA"/>
</dbReference>
<dbReference type="PANTHER" id="PTHR33487">
    <property type="entry name" value="CILIA- AND FLAGELLA-ASSOCIATED PROTEIN 54"/>
    <property type="match status" value="1"/>
</dbReference>
<sequence>LSGTDTSQTQTTNDIEIPVSHSPKEYNQFLSNTVLLEHFTKIFLHLRRAVVLAHRGGHWTLLQNACRELWNYTQELQLMIANHLHSHTDAFPITRGFLRNTIWLPFYLASDMIIDMITELQASRSLKVVDPEGDFCIPSCLGGIMDENGGSNLHPQSPLDDVNVVDLKWICHLILKTIELLYQMKKWEALVHIAVQFNIFTHERYTEQVSPLLVYAQRQLLERIQQFSGPDSHESHFIKYLSDNAHKMSCRNYIGQKLQLPVAHSASEWIFPGCFFCPEMKKDYTDRSQAKALVYVPLDVNDTLKCFKETLQKSKYHSRALRHSRKLLSLFLAHTQGILEINNQRDLKVQALHELGNLHFYAGNKRAAFKYWCQALDETLNMADALNNWQELGFPKNAMDCFAVGRSTDISQKFLSQAGVWGCLHAAVLVAKIAQHITTSKMRLRTKYCYFSAILFKTLFRASLPHPTSDCDFAQYETNMLIPGIDLFSDRYRADISTVVASLNFLMFELHCAKQNLTILPLFTLYQYIVSEICKDPAKCIEGRIFKIKVLTDIGFFTEACHELSLLNCGERIPWKIPAGYRKTEEMKALQKFDSSKSLLTVTNLQVLEDIFNRSLSLTMVPLCKQQIMNKLTLAKMHFIICLSATINNIPEKVEKHIYSLDNNSLKKPSRITASNVKVDADKKNSRQQEQRSTTVQLVHCKDELNMAMLKGILLTEAEESLSHLVQNIQDKYDGEISRCSAEDLEALIEAKLQLAAISQQRHQAAFSVALAFSAIRLLQDAKIFRMEVTHFLEEKDERECSDAHVEDVRLPHSITAQDHTSVRLWLRCRTMLVTALVTQIHGVGDMEENDVAERRSVIKEVILEAEAFGDIETQAEMMMQAAILDLQEKHPVAGIKLLFQNIISLLQEDTFISPAASLTLVKSMLLLADILTLQTAEDTEHCSSTVEPLNLLILAHDLTIKAIFVCGEPIERQIEDSTLTCLVLPTKNIYLPHINLLAQVKMRIGHTLAEKVACTPARGDPLQWLHALKHLESALKLCRASATKKLDMEAELLFQIGKVEHQITEAGNNKSSRAVETLLEAIKLSQQHDQKFELIRRSYLEIALLYLHFATNNEDVSQTDKKVPSKSNTSPGELSSSPEEARKSEGYKVRAWIAIRAATQVSEAVLASQLLIGMKSVKEHSMKDAVKQKIPEFASMDLLASYRDFLSGIPLYLVILE</sequence>
<name>A0A091UZH2_NIPNI</name>
<evidence type="ECO:0000256" key="1">
    <source>
        <dbReference type="SAM" id="MobiDB-lite"/>
    </source>
</evidence>
<protein>
    <recommendedName>
        <fullName evidence="4">CFA54 protein</fullName>
    </recommendedName>
</protein>
<evidence type="ECO:0008006" key="4">
    <source>
        <dbReference type="Google" id="ProtNLM"/>
    </source>
</evidence>
<proteinExistence type="predicted"/>
<dbReference type="GO" id="GO:0060271">
    <property type="term" value="P:cilium assembly"/>
    <property type="evidence" value="ECO:0007669"/>
    <property type="project" value="TreeGrafter"/>
</dbReference>
<gene>
    <name evidence="2" type="ORF">Y956_04066</name>
</gene>
<evidence type="ECO:0000313" key="3">
    <source>
        <dbReference type="Proteomes" id="UP000053283"/>
    </source>
</evidence>